<protein>
    <recommendedName>
        <fullName evidence="1">Cthe-2314-like HEPN domain-containing protein</fullName>
    </recommendedName>
</protein>
<dbReference type="AlphaFoldDB" id="A0A640WAU8"/>
<name>A0A640WAU8_9GAMM</name>
<organism evidence="2 3">
    <name type="scientific">Salinicola corii</name>
    <dbReference type="NCBI Taxonomy" id="2606937"/>
    <lineage>
        <taxon>Bacteria</taxon>
        <taxon>Pseudomonadati</taxon>
        <taxon>Pseudomonadota</taxon>
        <taxon>Gammaproteobacteria</taxon>
        <taxon>Oceanospirillales</taxon>
        <taxon>Halomonadaceae</taxon>
        <taxon>Salinicola</taxon>
    </lineage>
</organism>
<evidence type="ECO:0000313" key="3">
    <source>
        <dbReference type="Proteomes" id="UP000466024"/>
    </source>
</evidence>
<accession>A0A640WAU8</accession>
<dbReference type="Pfam" id="PF18730">
    <property type="entry name" value="HEPN_Cthe2314"/>
    <property type="match status" value="1"/>
</dbReference>
<keyword evidence="3" id="KW-1185">Reference proteome</keyword>
<comment type="caution">
    <text evidence="2">The sequence shown here is derived from an EMBL/GenBank/DDBJ whole genome shotgun (WGS) entry which is preliminary data.</text>
</comment>
<dbReference type="EMBL" id="VTPX01000007">
    <property type="protein sequence ID" value="KAA0017438.1"/>
    <property type="molecule type" value="Genomic_DNA"/>
</dbReference>
<dbReference type="InterPro" id="IPR041394">
    <property type="entry name" value="HEPN_Cthe2314"/>
</dbReference>
<sequence length="241" mass="27295">MGDDEPLEIERAIILDEENPLKNIDTRSNQVPINSELDKYIYGCSQALSAISSAVDKVKISIIMLENSRDLLPKDSPYNEAEHIEYAIENYFIRSSCLYDRCLIFTVKLLDLGVANESVTHNVVVTNEHVKNNGLCKALKRISKACKEFSTERNKIIHHGSYNDESFLTVSAVHKANQLSVSNGAEPPFGQDVIDHFTNKAIEEKKVNFNAHLDKIQGEVHGFFIKALPVYISMKEIRRRM</sequence>
<dbReference type="Proteomes" id="UP000466024">
    <property type="component" value="Unassembled WGS sequence"/>
</dbReference>
<feature type="domain" description="Cthe-2314-like HEPN" evidence="1">
    <location>
        <begin position="75"/>
        <end position="165"/>
    </location>
</feature>
<evidence type="ECO:0000313" key="2">
    <source>
        <dbReference type="EMBL" id="KAA0017438.1"/>
    </source>
</evidence>
<proteinExistence type="predicted"/>
<reference evidence="2 3" key="1">
    <citation type="submission" date="2019-08" db="EMBL/GenBank/DDBJ databases">
        <title>Bioinformatics analysis of the strain L3 and L5.</title>
        <authorList>
            <person name="Li X."/>
        </authorList>
    </citation>
    <scope>NUCLEOTIDE SEQUENCE [LARGE SCALE GENOMIC DNA]</scope>
    <source>
        <strain evidence="2 3">L3</strain>
    </source>
</reference>
<dbReference type="RefSeq" id="WP_149435805.1">
    <property type="nucleotide sequence ID" value="NZ_VTPX01000007.1"/>
</dbReference>
<gene>
    <name evidence="2" type="ORF">F0A16_12825</name>
</gene>
<evidence type="ECO:0000259" key="1">
    <source>
        <dbReference type="Pfam" id="PF18730"/>
    </source>
</evidence>